<keyword evidence="2" id="KW-0732">Signal</keyword>
<evidence type="ECO:0000313" key="3">
    <source>
        <dbReference type="EMBL" id="KAF6738487.1"/>
    </source>
</evidence>
<feature type="compositionally biased region" description="Acidic residues" evidence="1">
    <location>
        <begin position="33"/>
        <end position="53"/>
    </location>
</feature>
<reference evidence="3" key="1">
    <citation type="journal article" name="BMC Genomics">
        <title>Long-read sequencing and de novo genome assembly of marine medaka (Oryzias melastigma).</title>
        <authorList>
            <person name="Liang P."/>
            <person name="Saqib H.S.A."/>
            <person name="Ni X."/>
            <person name="Shen Y."/>
        </authorList>
    </citation>
    <scope>NUCLEOTIDE SEQUENCE</scope>
    <source>
        <strain evidence="3">Bigg-433</strain>
    </source>
</reference>
<feature type="chain" id="PRO_5033058139" evidence="2">
    <location>
        <begin position="19"/>
        <end position="66"/>
    </location>
</feature>
<accession>A0A834L092</accession>
<evidence type="ECO:0000256" key="1">
    <source>
        <dbReference type="SAM" id="MobiDB-lite"/>
    </source>
</evidence>
<organism evidence="3 4">
    <name type="scientific">Oryzias melastigma</name>
    <name type="common">Marine medaka</name>
    <dbReference type="NCBI Taxonomy" id="30732"/>
    <lineage>
        <taxon>Eukaryota</taxon>
        <taxon>Metazoa</taxon>
        <taxon>Chordata</taxon>
        <taxon>Craniata</taxon>
        <taxon>Vertebrata</taxon>
        <taxon>Euteleostomi</taxon>
        <taxon>Actinopterygii</taxon>
        <taxon>Neopterygii</taxon>
        <taxon>Teleostei</taxon>
        <taxon>Neoteleostei</taxon>
        <taxon>Acanthomorphata</taxon>
        <taxon>Ovalentaria</taxon>
        <taxon>Atherinomorphae</taxon>
        <taxon>Beloniformes</taxon>
        <taxon>Adrianichthyidae</taxon>
        <taxon>Oryziinae</taxon>
        <taxon>Oryzias</taxon>
    </lineage>
</organism>
<evidence type="ECO:0000256" key="2">
    <source>
        <dbReference type="SAM" id="SignalP"/>
    </source>
</evidence>
<gene>
    <name evidence="3" type="ORF">FQA47_015511</name>
</gene>
<name>A0A834L092_ORYME</name>
<protein>
    <submittedName>
        <fullName evidence="3">Uncharacterized protein</fullName>
    </submittedName>
</protein>
<dbReference type="AlphaFoldDB" id="A0A834L092"/>
<feature type="region of interest" description="Disordered" evidence="1">
    <location>
        <begin position="28"/>
        <end position="66"/>
    </location>
</feature>
<dbReference type="Proteomes" id="UP000646548">
    <property type="component" value="Unassembled WGS sequence"/>
</dbReference>
<comment type="caution">
    <text evidence="3">The sequence shown here is derived from an EMBL/GenBank/DDBJ whole genome shotgun (WGS) entry which is preliminary data.</text>
</comment>
<feature type="signal peptide" evidence="2">
    <location>
        <begin position="1"/>
        <end position="18"/>
    </location>
</feature>
<sequence>MRRLCLAIIFSIAAAIISEPIIFQAWKKAEPGMQEEQEEQEQQEQQEEQEQQEASDGSELRSQNPG</sequence>
<evidence type="ECO:0000313" key="4">
    <source>
        <dbReference type="Proteomes" id="UP000646548"/>
    </source>
</evidence>
<proteinExistence type="predicted"/>
<dbReference type="EMBL" id="WKFB01000027">
    <property type="protein sequence ID" value="KAF6738487.1"/>
    <property type="molecule type" value="Genomic_DNA"/>
</dbReference>